<protein>
    <submittedName>
        <fullName evidence="2">Uncharacterized protein</fullName>
    </submittedName>
</protein>
<feature type="region of interest" description="Disordered" evidence="1">
    <location>
        <begin position="1"/>
        <end position="40"/>
    </location>
</feature>
<dbReference type="OrthoDB" id="10252231at2759"/>
<gene>
    <name evidence="2" type="ORF">E2C01_010434</name>
</gene>
<dbReference type="AlphaFoldDB" id="A0A5B7D8F1"/>
<sequence length="61" mass="6727">MGSCCSSSESIVEDLGDPHHPYPKHQRVSSPHYPMSQTDFMSVDLKASPDSQPQQLGKLVE</sequence>
<feature type="compositionally biased region" description="Polar residues" evidence="1">
    <location>
        <begin position="1"/>
        <end position="10"/>
    </location>
</feature>
<evidence type="ECO:0000313" key="3">
    <source>
        <dbReference type="Proteomes" id="UP000324222"/>
    </source>
</evidence>
<comment type="caution">
    <text evidence="2">The sequence shown here is derived from an EMBL/GenBank/DDBJ whole genome shotgun (WGS) entry which is preliminary data.</text>
</comment>
<reference evidence="2 3" key="1">
    <citation type="submission" date="2019-05" db="EMBL/GenBank/DDBJ databases">
        <title>Another draft genome of Portunus trituberculatus and its Hox gene families provides insights of decapod evolution.</title>
        <authorList>
            <person name="Jeong J.-H."/>
            <person name="Song I."/>
            <person name="Kim S."/>
            <person name="Choi T."/>
            <person name="Kim D."/>
            <person name="Ryu S."/>
            <person name="Kim W."/>
        </authorList>
    </citation>
    <scope>NUCLEOTIDE SEQUENCE [LARGE SCALE GENOMIC DNA]</scope>
    <source>
        <tissue evidence="2">Muscle</tissue>
    </source>
</reference>
<dbReference type="Proteomes" id="UP000324222">
    <property type="component" value="Unassembled WGS sequence"/>
</dbReference>
<proteinExistence type="predicted"/>
<organism evidence="2 3">
    <name type="scientific">Portunus trituberculatus</name>
    <name type="common">Swimming crab</name>
    <name type="synonym">Neptunus trituberculatus</name>
    <dbReference type="NCBI Taxonomy" id="210409"/>
    <lineage>
        <taxon>Eukaryota</taxon>
        <taxon>Metazoa</taxon>
        <taxon>Ecdysozoa</taxon>
        <taxon>Arthropoda</taxon>
        <taxon>Crustacea</taxon>
        <taxon>Multicrustacea</taxon>
        <taxon>Malacostraca</taxon>
        <taxon>Eumalacostraca</taxon>
        <taxon>Eucarida</taxon>
        <taxon>Decapoda</taxon>
        <taxon>Pleocyemata</taxon>
        <taxon>Brachyura</taxon>
        <taxon>Eubrachyura</taxon>
        <taxon>Portunoidea</taxon>
        <taxon>Portunidae</taxon>
        <taxon>Portuninae</taxon>
        <taxon>Portunus</taxon>
    </lineage>
</organism>
<evidence type="ECO:0000256" key="1">
    <source>
        <dbReference type="SAM" id="MobiDB-lite"/>
    </source>
</evidence>
<evidence type="ECO:0000313" key="2">
    <source>
        <dbReference type="EMBL" id="MPC17571.1"/>
    </source>
</evidence>
<dbReference type="EMBL" id="VSRR010000602">
    <property type="protein sequence ID" value="MPC17571.1"/>
    <property type="molecule type" value="Genomic_DNA"/>
</dbReference>
<keyword evidence="3" id="KW-1185">Reference proteome</keyword>
<name>A0A5B7D8F1_PORTR</name>
<accession>A0A5B7D8F1</accession>